<sequence length="600" mass="69676">MSNKYADERQQNLYKKFPSTHFLSNPTNVHNTFLWSTFFTRNLHRLAMDYLGIRLHLYQQLILYLMGVSQLVCIVACRAAAKSFIIALYACCKAIVKPGSKIVLGSATRGQSKLIISEKIKNELMNMSPALRKEIRDIKDSANESIVYFNNGSTIKVFTANEFARGLRSTDAVREEFRQIDKNIDDSVISPFQTIRQAPFMIDPFYEGIECLKEDPKDIYISSSWLDDGHWMWNLVDQAYTDMLNNRTSVMLAFDESITLKHNIRTQRQMQQEKKKQDPITWQIEFLNLRVRNNSSAFFTYSMLSDVQTLRQVFYPRNHRDVKFNKKTKHFAPKQEGEIRVISCDIAFVEGKKNDNSIYSCIRGIPETMRYETDDSEVVVKQGYKRQYSYIESNQIGDTTKQAIRIRQLYEDYDADYIVLDCRNGGTQVCYSLGKTLYDEERGKEYPPLKCMNNDTYADVVKNPNAPAVIYAINATQKLNSDIAYSFRRSLMEHRTELLVNLNTAIEEILSENDNYKNETDLNTQFEFERPFLETQAMISECAELLYEKSPQTGIVKVYEQGSNCKDRYTSCSYGSYFFDQLELDLLSTDSDYEFTCLIN</sequence>
<evidence type="ECO:0008006" key="3">
    <source>
        <dbReference type="Google" id="ProtNLM"/>
    </source>
</evidence>
<reference evidence="1" key="1">
    <citation type="submission" date="2022-11" db="EMBL/GenBank/DDBJ databases">
        <title>Temperate bacteriophages infecting mucin-degrading bacterium Ruminococcus gnavus from the human gut.</title>
        <authorList>
            <person name="Buttimer C."/>
        </authorList>
    </citation>
    <scope>NUCLEOTIDE SEQUENCE</scope>
    <source>
        <strain evidence="1">CCUG 49994</strain>
    </source>
</reference>
<organism evidence="1 2">
    <name type="scientific">Mediterraneibacter gnavus</name>
    <name type="common">Ruminococcus gnavus</name>
    <dbReference type="NCBI Taxonomy" id="33038"/>
    <lineage>
        <taxon>Bacteria</taxon>
        <taxon>Bacillati</taxon>
        <taxon>Bacillota</taxon>
        <taxon>Clostridia</taxon>
        <taxon>Lachnospirales</taxon>
        <taxon>Lachnospiraceae</taxon>
        <taxon>Mediterraneibacter</taxon>
    </lineage>
</organism>
<gene>
    <name evidence="1" type="ORF">OZZ17_03045</name>
</gene>
<evidence type="ECO:0000313" key="1">
    <source>
        <dbReference type="EMBL" id="MCZ0666515.1"/>
    </source>
</evidence>
<comment type="caution">
    <text evidence="1">The sequence shown here is derived from an EMBL/GenBank/DDBJ whole genome shotgun (WGS) entry which is preliminary data.</text>
</comment>
<accession>A0A9Q4HX03</accession>
<dbReference type="Gene3D" id="3.40.50.300">
    <property type="entry name" value="P-loop containing nucleotide triphosphate hydrolases"/>
    <property type="match status" value="1"/>
</dbReference>
<dbReference type="RefSeq" id="WP_268803352.1">
    <property type="nucleotide sequence ID" value="NZ_JAPRAY010000003.1"/>
</dbReference>
<evidence type="ECO:0000313" key="2">
    <source>
        <dbReference type="Proteomes" id="UP001079535"/>
    </source>
</evidence>
<name>A0A9Q4HX03_MEDGN</name>
<protein>
    <recommendedName>
        <fullName evidence="3">Terminase</fullName>
    </recommendedName>
</protein>
<proteinExistence type="predicted"/>
<dbReference type="AlphaFoldDB" id="A0A9Q4HX03"/>
<dbReference type="Proteomes" id="UP001079535">
    <property type="component" value="Unassembled WGS sequence"/>
</dbReference>
<dbReference type="EMBL" id="JAPRAY010000003">
    <property type="protein sequence ID" value="MCZ0666515.1"/>
    <property type="molecule type" value="Genomic_DNA"/>
</dbReference>
<dbReference type="Gene3D" id="3.30.420.240">
    <property type="match status" value="1"/>
</dbReference>
<dbReference type="InterPro" id="IPR027417">
    <property type="entry name" value="P-loop_NTPase"/>
</dbReference>